<gene>
    <name evidence="2" type="ORF">AMON00008_LOCUS42176</name>
    <name evidence="3" type="ORF">AMON00008_LOCUS42177</name>
</gene>
<evidence type="ECO:0000256" key="1">
    <source>
        <dbReference type="SAM" id="SignalP"/>
    </source>
</evidence>
<reference evidence="2" key="1">
    <citation type="submission" date="2021-01" db="EMBL/GenBank/DDBJ databases">
        <authorList>
            <person name="Corre E."/>
            <person name="Pelletier E."/>
            <person name="Niang G."/>
            <person name="Scheremetjew M."/>
            <person name="Finn R."/>
            <person name="Kale V."/>
            <person name="Holt S."/>
            <person name="Cochrane G."/>
            <person name="Meng A."/>
            <person name="Brown T."/>
            <person name="Cohen L."/>
        </authorList>
    </citation>
    <scope>NUCLEOTIDE SEQUENCE</scope>
    <source>
        <strain evidence="2">CCMP3105</strain>
    </source>
</reference>
<accession>A0A6T1HI53</accession>
<sequence length="191" mass="20578">MAARRLSFLVLAIVQYTARAAGHGVTPDGTLFLQQAVSTQDAHLVVYTPAQLSSCSKMDYGDNRFNIEYGLMGRASQTFTLETACGNAIDLSGWSQTKFCYEGFARNTEGDATAVVRGLKAGSSYDFKIWQIAYLFPGDSPLTNPLAINGVSFGRTTTTQMYNPSAMGATTADSTGRITFTFTRESSAVTL</sequence>
<evidence type="ECO:0000313" key="3">
    <source>
        <dbReference type="EMBL" id="CAE4628566.1"/>
    </source>
</evidence>
<dbReference type="EMBL" id="HBNR01059938">
    <property type="protein sequence ID" value="CAE4628564.1"/>
    <property type="molecule type" value="Transcribed_RNA"/>
</dbReference>
<feature type="signal peptide" evidence="1">
    <location>
        <begin position="1"/>
        <end position="22"/>
    </location>
</feature>
<keyword evidence="1" id="KW-0732">Signal</keyword>
<evidence type="ECO:0000313" key="2">
    <source>
        <dbReference type="EMBL" id="CAE4628564.1"/>
    </source>
</evidence>
<dbReference type="AlphaFoldDB" id="A0A6T1HI53"/>
<organism evidence="2">
    <name type="scientific">Alexandrium monilatum</name>
    <dbReference type="NCBI Taxonomy" id="311494"/>
    <lineage>
        <taxon>Eukaryota</taxon>
        <taxon>Sar</taxon>
        <taxon>Alveolata</taxon>
        <taxon>Dinophyceae</taxon>
        <taxon>Gonyaulacales</taxon>
        <taxon>Pyrocystaceae</taxon>
        <taxon>Alexandrium</taxon>
    </lineage>
</organism>
<protein>
    <submittedName>
        <fullName evidence="2">Uncharacterized protein</fullName>
    </submittedName>
</protein>
<name>A0A6T1HI53_9DINO</name>
<feature type="chain" id="PRO_5036191577" evidence="1">
    <location>
        <begin position="23"/>
        <end position="191"/>
    </location>
</feature>
<proteinExistence type="predicted"/>
<dbReference type="EMBL" id="HBNR01059939">
    <property type="protein sequence ID" value="CAE4628566.1"/>
    <property type="molecule type" value="Transcribed_RNA"/>
</dbReference>